<comment type="similarity">
    <text evidence="1">Belongs to the PspA/Vipp/IM30 family.</text>
</comment>
<reference evidence="3" key="1">
    <citation type="submission" date="2018-06" db="EMBL/GenBank/DDBJ databases">
        <authorList>
            <person name="Zhirakovskaya E."/>
        </authorList>
    </citation>
    <scope>NUCLEOTIDE SEQUENCE</scope>
</reference>
<proteinExistence type="inferred from homology"/>
<evidence type="ECO:0000313" key="3">
    <source>
        <dbReference type="EMBL" id="VAW84800.1"/>
    </source>
</evidence>
<evidence type="ECO:0000256" key="1">
    <source>
        <dbReference type="ARBA" id="ARBA00043985"/>
    </source>
</evidence>
<dbReference type="PANTHER" id="PTHR31088">
    <property type="entry name" value="MEMBRANE-ASSOCIATED PROTEIN VIPP1, CHLOROPLASTIC"/>
    <property type="match status" value="1"/>
</dbReference>
<evidence type="ECO:0008006" key="4">
    <source>
        <dbReference type="Google" id="ProtNLM"/>
    </source>
</evidence>
<dbReference type="Pfam" id="PF04012">
    <property type="entry name" value="PspA_IM30"/>
    <property type="match status" value="1"/>
</dbReference>
<dbReference type="InterPro" id="IPR007157">
    <property type="entry name" value="PspA_VIPP1"/>
</dbReference>
<protein>
    <recommendedName>
        <fullName evidence="4">Phage shock protein A</fullName>
    </recommendedName>
</protein>
<evidence type="ECO:0000256" key="2">
    <source>
        <dbReference type="SAM" id="Coils"/>
    </source>
</evidence>
<dbReference type="PANTHER" id="PTHR31088:SF6">
    <property type="entry name" value="PHAGE SHOCK PROTEIN A"/>
    <property type="match status" value="1"/>
</dbReference>
<name>A0A3B0Z741_9ZZZZ</name>
<keyword evidence="2" id="KW-0175">Coiled coil</keyword>
<gene>
    <name evidence="3" type="ORF">MNBD_GAMMA16-1364</name>
</gene>
<feature type="coiled-coil region" evidence="2">
    <location>
        <begin position="33"/>
        <end position="67"/>
    </location>
</feature>
<accession>A0A3B0Z741</accession>
<feature type="coiled-coil region" evidence="2">
    <location>
        <begin position="101"/>
        <end position="149"/>
    </location>
</feature>
<dbReference type="AlphaFoldDB" id="A0A3B0Z741"/>
<sequence length="178" mass="20652">MALLNRLMRLFKADFHAVIDQLEEPYILLKQSVREMEAVLQLDQQQLEGLQQQHSKLNDRIKSLDNDISDFDDNLTVALNANNDDLSRTLIKRKLEFLQLQKALVAKKNALTSEIDQVKNRINKQAPDLESMQQKLELITEEIFDQETEVPNTPFITTITDADVEVTLLREKQQRYSS</sequence>
<dbReference type="EMBL" id="UOFO01000052">
    <property type="protein sequence ID" value="VAW84800.1"/>
    <property type="molecule type" value="Genomic_DNA"/>
</dbReference>
<organism evidence="3">
    <name type="scientific">hydrothermal vent metagenome</name>
    <dbReference type="NCBI Taxonomy" id="652676"/>
    <lineage>
        <taxon>unclassified sequences</taxon>
        <taxon>metagenomes</taxon>
        <taxon>ecological metagenomes</taxon>
    </lineage>
</organism>